<dbReference type="InterPro" id="IPR009057">
    <property type="entry name" value="Homeodomain-like_sf"/>
</dbReference>
<dbReference type="Proteomes" id="UP000326838">
    <property type="component" value="Unassembled WGS sequence"/>
</dbReference>
<organism evidence="7 8">
    <name type="scientific">Microbacterium caowuchunii</name>
    <dbReference type="NCBI Taxonomy" id="2614638"/>
    <lineage>
        <taxon>Bacteria</taxon>
        <taxon>Bacillati</taxon>
        <taxon>Actinomycetota</taxon>
        <taxon>Actinomycetes</taxon>
        <taxon>Micrococcales</taxon>
        <taxon>Microbacteriaceae</taxon>
        <taxon>Microbacterium</taxon>
    </lineage>
</organism>
<evidence type="ECO:0000259" key="6">
    <source>
        <dbReference type="Pfam" id="PF13545"/>
    </source>
</evidence>
<keyword evidence="2" id="KW-0805">Transcription regulation</keyword>
<reference evidence="8" key="1">
    <citation type="submission" date="2019-09" db="EMBL/GenBank/DDBJ databases">
        <title>Mumia zhuanghuii sp. nov. isolated from the intestinal contents of plateau pika (Ochotona curzoniae) in the Qinghai-Tibet plateau of China.</title>
        <authorList>
            <person name="Tian Z."/>
        </authorList>
    </citation>
    <scope>NUCLEOTIDE SEQUENCE [LARGE SCALE GENOMIC DNA]</scope>
    <source>
        <strain evidence="8">L-033</strain>
    </source>
</reference>
<evidence type="ECO:0000256" key="2">
    <source>
        <dbReference type="ARBA" id="ARBA00023015"/>
    </source>
</evidence>
<feature type="domain" description="HTH crp-type" evidence="6">
    <location>
        <begin position="24"/>
        <end position="57"/>
    </location>
</feature>
<dbReference type="GO" id="GO:0030246">
    <property type="term" value="F:carbohydrate binding"/>
    <property type="evidence" value="ECO:0007669"/>
    <property type="project" value="InterPro"/>
</dbReference>
<dbReference type="Gene3D" id="1.10.10.10">
    <property type="entry name" value="Winged helix-like DNA-binding domain superfamily/Winged helix DNA-binding domain"/>
    <property type="match status" value="1"/>
</dbReference>
<dbReference type="GO" id="GO:0003677">
    <property type="term" value="F:DNA binding"/>
    <property type="evidence" value="ECO:0007669"/>
    <property type="project" value="UniProtKB-KW"/>
</dbReference>
<keyword evidence="3" id="KW-0238">DNA-binding</keyword>
<protein>
    <submittedName>
        <fullName evidence="7">Helix-turn-helix domain-containing protein</fullName>
    </submittedName>
</protein>
<comment type="similarity">
    <text evidence="1">Belongs to the SorC transcriptional regulatory family.</text>
</comment>
<proteinExistence type="inferred from homology"/>
<sequence length="332" mass="35059">MTADRARDDLMLAAATAHYLHDETMESIAARLGVSRSTVSRLLSRARAQGLVEIRIRSRLDAPRVLAAELGARHGITVHTAPVREDATDVERLDIVAATAAEVVGSHIGSHMTVGIAWGSTLAAVSRLLVPRPTTGTRFVQVNGSGNTRTTGLGYASDILRRFGRAFTAQVQQFPVPAFFDDPATKTALWRERSMRRILDAQAGMDAVVFSVGASGSSVPSHVYAGGYLEEADLRELEREHVVGDVATVFYRADGSSADIALNARASGPALADLARVPRRICIVSGEGKLASVRGALAAGLVTDLVIDEPSARALADGDGSAALRAVDTGIR</sequence>
<dbReference type="Pfam" id="PF13545">
    <property type="entry name" value="HTH_Crp_2"/>
    <property type="match status" value="1"/>
</dbReference>
<dbReference type="InterPro" id="IPR036388">
    <property type="entry name" value="WH-like_DNA-bd_sf"/>
</dbReference>
<keyword evidence="4" id="KW-0804">Transcription</keyword>
<dbReference type="SUPFAM" id="SSF46689">
    <property type="entry name" value="Homeodomain-like"/>
    <property type="match status" value="1"/>
</dbReference>
<evidence type="ECO:0000259" key="5">
    <source>
        <dbReference type="Pfam" id="PF04198"/>
    </source>
</evidence>
<dbReference type="InterPro" id="IPR007324">
    <property type="entry name" value="Sugar-bd_dom_put"/>
</dbReference>
<dbReference type="SUPFAM" id="SSF100950">
    <property type="entry name" value="NagB/RpiA/CoA transferase-like"/>
    <property type="match status" value="1"/>
</dbReference>
<evidence type="ECO:0000256" key="3">
    <source>
        <dbReference type="ARBA" id="ARBA00023125"/>
    </source>
</evidence>
<dbReference type="Gene3D" id="3.40.50.1360">
    <property type="match status" value="1"/>
</dbReference>
<accession>A0A5N0TK23</accession>
<dbReference type="EMBL" id="VYUY01000005">
    <property type="protein sequence ID" value="KAA9135420.1"/>
    <property type="molecule type" value="Genomic_DNA"/>
</dbReference>
<evidence type="ECO:0000313" key="8">
    <source>
        <dbReference type="Proteomes" id="UP000326838"/>
    </source>
</evidence>
<evidence type="ECO:0000256" key="4">
    <source>
        <dbReference type="ARBA" id="ARBA00023163"/>
    </source>
</evidence>
<dbReference type="GO" id="GO:0006355">
    <property type="term" value="P:regulation of DNA-templated transcription"/>
    <property type="evidence" value="ECO:0007669"/>
    <property type="project" value="InterPro"/>
</dbReference>
<dbReference type="Pfam" id="PF04198">
    <property type="entry name" value="Sugar-bind"/>
    <property type="match status" value="1"/>
</dbReference>
<evidence type="ECO:0000256" key="1">
    <source>
        <dbReference type="ARBA" id="ARBA00010466"/>
    </source>
</evidence>
<comment type="caution">
    <text evidence="7">The sequence shown here is derived from an EMBL/GenBank/DDBJ whole genome shotgun (WGS) entry which is preliminary data.</text>
</comment>
<dbReference type="InterPro" id="IPR051054">
    <property type="entry name" value="SorC_transcr_regulators"/>
</dbReference>
<dbReference type="InterPro" id="IPR037171">
    <property type="entry name" value="NagB/RpiA_transferase-like"/>
</dbReference>
<evidence type="ECO:0000313" key="7">
    <source>
        <dbReference type="EMBL" id="KAA9135420.1"/>
    </source>
</evidence>
<keyword evidence="8" id="KW-1185">Reference proteome</keyword>
<feature type="domain" description="Sugar-binding" evidence="5">
    <location>
        <begin position="83"/>
        <end position="315"/>
    </location>
</feature>
<dbReference type="PANTHER" id="PTHR34294:SF1">
    <property type="entry name" value="TRANSCRIPTIONAL REGULATOR LSRR"/>
    <property type="match status" value="1"/>
</dbReference>
<name>A0A5N0TK23_9MICO</name>
<dbReference type="AlphaFoldDB" id="A0A5N0TK23"/>
<dbReference type="InterPro" id="IPR012318">
    <property type="entry name" value="HTH_CRP"/>
</dbReference>
<gene>
    <name evidence="7" type="ORF">F6B40_02545</name>
</gene>
<dbReference type="PANTHER" id="PTHR34294">
    <property type="entry name" value="TRANSCRIPTIONAL REGULATOR-RELATED"/>
    <property type="match status" value="1"/>
</dbReference>
<dbReference type="RefSeq" id="WP_150891960.1">
    <property type="nucleotide sequence ID" value="NZ_VYUY01000005.1"/>
</dbReference>